<reference evidence="5" key="1">
    <citation type="journal article" date="2019" name="Int. J. Syst. Evol. Microbiol.">
        <title>The Global Catalogue of Microorganisms (GCM) 10K type strain sequencing project: providing services to taxonomists for standard genome sequencing and annotation.</title>
        <authorList>
            <consortium name="The Broad Institute Genomics Platform"/>
            <consortium name="The Broad Institute Genome Sequencing Center for Infectious Disease"/>
            <person name="Wu L."/>
            <person name="Ma J."/>
        </authorList>
    </citation>
    <scope>NUCLEOTIDE SEQUENCE [LARGE SCALE GENOMIC DNA]</scope>
    <source>
        <strain evidence="5">NBRC 110107</strain>
    </source>
</reference>
<comment type="caution">
    <text evidence="4">The sequence shown here is derived from an EMBL/GenBank/DDBJ whole genome shotgun (WGS) entry which is preliminary data.</text>
</comment>
<dbReference type="Proteomes" id="UP001156921">
    <property type="component" value="Unassembled WGS sequence"/>
</dbReference>
<feature type="modified residue" description="4-aspartylphosphate" evidence="2">
    <location>
        <position position="72"/>
    </location>
</feature>
<proteinExistence type="predicted"/>
<keyword evidence="1 2" id="KW-0597">Phosphoprotein</keyword>
<evidence type="ECO:0000259" key="3">
    <source>
        <dbReference type="PROSITE" id="PS50110"/>
    </source>
</evidence>
<dbReference type="Gene3D" id="3.40.50.2300">
    <property type="match status" value="1"/>
</dbReference>
<dbReference type="SMART" id="SM00448">
    <property type="entry name" value="REC"/>
    <property type="match status" value="1"/>
</dbReference>
<dbReference type="RefSeq" id="WP_284221104.1">
    <property type="nucleotide sequence ID" value="NZ_BSOY01000008.1"/>
</dbReference>
<dbReference type="InterPro" id="IPR050595">
    <property type="entry name" value="Bact_response_regulator"/>
</dbReference>
<accession>A0ABQ6BF45</accession>
<evidence type="ECO:0000256" key="2">
    <source>
        <dbReference type="PROSITE-ProRule" id="PRU00169"/>
    </source>
</evidence>
<dbReference type="PANTHER" id="PTHR44591:SF21">
    <property type="entry name" value="TWO-COMPONENT RESPONSE REGULATOR"/>
    <property type="match status" value="1"/>
</dbReference>
<dbReference type="PANTHER" id="PTHR44591">
    <property type="entry name" value="STRESS RESPONSE REGULATOR PROTEIN 1"/>
    <property type="match status" value="1"/>
</dbReference>
<dbReference type="InterPro" id="IPR001789">
    <property type="entry name" value="Sig_transdc_resp-reg_receiver"/>
</dbReference>
<gene>
    <name evidence="4" type="ORF">GCM10007859_06620</name>
</gene>
<dbReference type="PROSITE" id="PS50110">
    <property type="entry name" value="RESPONSE_REGULATORY"/>
    <property type="match status" value="1"/>
</dbReference>
<evidence type="ECO:0000256" key="1">
    <source>
        <dbReference type="ARBA" id="ARBA00022553"/>
    </source>
</evidence>
<sequence length="144" mass="15615">MIRFVDMSETSSAVDEPVVEATILMVEDNAEVRVMGETLLVDAGFVVHTAGDAAEALAMLEAGLAFDLLFTDIVMPGDLDGVGLSAEVARLRPGTPVLLTTGWADRAQDHASQRPERDLIAKPYRQTDLVRKIRLLLDRGAVRV</sequence>
<evidence type="ECO:0000313" key="5">
    <source>
        <dbReference type="Proteomes" id="UP001156921"/>
    </source>
</evidence>
<dbReference type="InterPro" id="IPR011006">
    <property type="entry name" value="CheY-like_superfamily"/>
</dbReference>
<dbReference type="SUPFAM" id="SSF52172">
    <property type="entry name" value="CheY-like"/>
    <property type="match status" value="1"/>
</dbReference>
<organism evidence="4 5">
    <name type="scientific">Brevundimonas denitrificans</name>
    <dbReference type="NCBI Taxonomy" id="1443434"/>
    <lineage>
        <taxon>Bacteria</taxon>
        <taxon>Pseudomonadati</taxon>
        <taxon>Pseudomonadota</taxon>
        <taxon>Alphaproteobacteria</taxon>
        <taxon>Caulobacterales</taxon>
        <taxon>Caulobacteraceae</taxon>
        <taxon>Brevundimonas</taxon>
    </lineage>
</organism>
<keyword evidence="5" id="KW-1185">Reference proteome</keyword>
<feature type="domain" description="Response regulatory" evidence="3">
    <location>
        <begin position="22"/>
        <end position="137"/>
    </location>
</feature>
<protein>
    <recommendedName>
        <fullName evidence="3">Response regulatory domain-containing protein</fullName>
    </recommendedName>
</protein>
<name>A0ABQ6BF45_9CAUL</name>
<dbReference type="EMBL" id="BSOY01000008">
    <property type="protein sequence ID" value="GLS00655.1"/>
    <property type="molecule type" value="Genomic_DNA"/>
</dbReference>
<evidence type="ECO:0000313" key="4">
    <source>
        <dbReference type="EMBL" id="GLS00655.1"/>
    </source>
</evidence>
<dbReference type="Pfam" id="PF00072">
    <property type="entry name" value="Response_reg"/>
    <property type="match status" value="1"/>
</dbReference>